<evidence type="ECO:0000313" key="3">
    <source>
        <dbReference type="Proteomes" id="UP000813462"/>
    </source>
</evidence>
<dbReference type="Pfam" id="PF00179">
    <property type="entry name" value="UQ_con"/>
    <property type="match status" value="1"/>
</dbReference>
<proteinExistence type="predicted"/>
<dbReference type="PROSITE" id="PS50127">
    <property type="entry name" value="UBC_2"/>
    <property type="match status" value="1"/>
</dbReference>
<dbReference type="EMBL" id="JAEACU010000007">
    <property type="protein sequence ID" value="KAH7521626.1"/>
    <property type="molecule type" value="Genomic_DNA"/>
</dbReference>
<organism evidence="2 3">
    <name type="scientific">Ziziphus jujuba var. spinosa</name>
    <dbReference type="NCBI Taxonomy" id="714518"/>
    <lineage>
        <taxon>Eukaryota</taxon>
        <taxon>Viridiplantae</taxon>
        <taxon>Streptophyta</taxon>
        <taxon>Embryophyta</taxon>
        <taxon>Tracheophyta</taxon>
        <taxon>Spermatophyta</taxon>
        <taxon>Magnoliopsida</taxon>
        <taxon>eudicotyledons</taxon>
        <taxon>Gunneridae</taxon>
        <taxon>Pentapetalae</taxon>
        <taxon>rosids</taxon>
        <taxon>fabids</taxon>
        <taxon>Rosales</taxon>
        <taxon>Rhamnaceae</taxon>
        <taxon>Paliureae</taxon>
        <taxon>Ziziphus</taxon>
    </lineage>
</organism>
<evidence type="ECO:0000259" key="1">
    <source>
        <dbReference type="PROSITE" id="PS50127"/>
    </source>
</evidence>
<name>A0A978V2P3_ZIZJJ</name>
<reference evidence="2" key="1">
    <citation type="journal article" date="2021" name="Front. Plant Sci.">
        <title>Chromosome-Scale Genome Assembly for Chinese Sour Jujube and Insights Into Its Genome Evolution and Domestication Signature.</title>
        <authorList>
            <person name="Shen L.-Y."/>
            <person name="Luo H."/>
            <person name="Wang X.-L."/>
            <person name="Wang X.-M."/>
            <person name="Qiu X.-J."/>
            <person name="Liu H."/>
            <person name="Zhou S.-S."/>
            <person name="Jia K.-H."/>
            <person name="Nie S."/>
            <person name="Bao Y.-T."/>
            <person name="Zhang R.-G."/>
            <person name="Yun Q.-Z."/>
            <person name="Chai Y.-H."/>
            <person name="Lu J.-Y."/>
            <person name="Li Y."/>
            <person name="Zhao S.-W."/>
            <person name="Mao J.-F."/>
            <person name="Jia S.-G."/>
            <person name="Mao Y.-M."/>
        </authorList>
    </citation>
    <scope>NUCLEOTIDE SEQUENCE</scope>
    <source>
        <strain evidence="2">AT0</strain>
        <tissue evidence="2">Leaf</tissue>
    </source>
</reference>
<dbReference type="InterPro" id="IPR016135">
    <property type="entry name" value="UBQ-conjugating_enzyme/RWD"/>
</dbReference>
<evidence type="ECO:0000313" key="2">
    <source>
        <dbReference type="EMBL" id="KAH7521626.1"/>
    </source>
</evidence>
<dbReference type="Proteomes" id="UP000813462">
    <property type="component" value="Unassembled WGS sequence"/>
</dbReference>
<dbReference type="Gene3D" id="3.10.110.10">
    <property type="entry name" value="Ubiquitin Conjugating Enzyme"/>
    <property type="match status" value="1"/>
</dbReference>
<dbReference type="InterPro" id="IPR000608">
    <property type="entry name" value="UBC"/>
</dbReference>
<accession>A0A978V2P3</accession>
<dbReference type="PANTHER" id="PTHR24068">
    <property type="entry name" value="UBIQUITIN-CONJUGATING ENZYME E2"/>
    <property type="match status" value="1"/>
</dbReference>
<dbReference type="SUPFAM" id="SSF54495">
    <property type="entry name" value="UBC-like"/>
    <property type="match status" value="1"/>
</dbReference>
<feature type="domain" description="UBC core" evidence="1">
    <location>
        <begin position="76"/>
        <end position="246"/>
    </location>
</feature>
<sequence length="246" mass="28284">MFESMDIAISYSIILQWLKVAMASKSVRRQSRPLAIRSTHVLSNLKKGFKKLIVLLLNFRSNTERKRKTLQNGGLKQLKLILGVLAWSRFHPMLVVEPNWHVMYNRLQTAKSIDEITKTWNGILGLWNMSGPYQGGLWRIRVELPDAYLYKSRSIGFINKSTIQMLTKCELADAKHLAFWLDIFLFEFYNLSGSAFLDVINQTWSSMFDLINVVEVFLPQSVMYPNPSDPLNGEAAALMMHDAYCS</sequence>
<gene>
    <name evidence="2" type="ORF">FEM48_Zijuj07G0053000</name>
</gene>
<dbReference type="AlphaFoldDB" id="A0A978V2P3"/>
<protein>
    <recommendedName>
        <fullName evidence="1">UBC core domain-containing protein</fullName>
    </recommendedName>
</protein>
<comment type="caution">
    <text evidence="2">The sequence shown here is derived from an EMBL/GenBank/DDBJ whole genome shotgun (WGS) entry which is preliminary data.</text>
</comment>